<evidence type="ECO:0000256" key="8">
    <source>
        <dbReference type="ARBA" id="ARBA00022692"/>
    </source>
</evidence>
<proteinExistence type="inferred from homology"/>
<evidence type="ECO:0000256" key="15">
    <source>
        <dbReference type="ARBA" id="ARBA00022989"/>
    </source>
</evidence>
<name>A0A1D1YX08_9ARAE</name>
<dbReference type="GO" id="GO:0106310">
    <property type="term" value="F:protein serine kinase activity"/>
    <property type="evidence" value="ECO:0007669"/>
    <property type="project" value="RHEA"/>
</dbReference>
<evidence type="ECO:0000256" key="4">
    <source>
        <dbReference type="ARBA" id="ARBA00022536"/>
    </source>
</evidence>
<evidence type="ECO:0000256" key="19">
    <source>
        <dbReference type="ARBA" id="ARBA00023170"/>
    </source>
</evidence>
<dbReference type="Gene3D" id="2.90.10.10">
    <property type="entry name" value="Bulb-type lectin domain"/>
    <property type="match status" value="1"/>
</dbReference>
<evidence type="ECO:0000256" key="21">
    <source>
        <dbReference type="ARBA" id="ARBA00047899"/>
    </source>
</evidence>
<keyword evidence="7 23" id="KW-0808">Transferase</keyword>
<dbReference type="GO" id="GO:0005537">
    <property type="term" value="F:D-mannose binding"/>
    <property type="evidence" value="ECO:0007669"/>
    <property type="project" value="UniProtKB-KW"/>
</dbReference>
<evidence type="ECO:0000313" key="29">
    <source>
        <dbReference type="EMBL" id="JAT59198.1"/>
    </source>
</evidence>
<comment type="catalytic activity">
    <reaction evidence="21 23">
        <text>L-threonyl-[protein] + ATP = O-phospho-L-threonyl-[protein] + ADP + H(+)</text>
        <dbReference type="Rhea" id="RHEA:46608"/>
        <dbReference type="Rhea" id="RHEA-COMP:11060"/>
        <dbReference type="Rhea" id="RHEA-COMP:11605"/>
        <dbReference type="ChEBI" id="CHEBI:15378"/>
        <dbReference type="ChEBI" id="CHEBI:30013"/>
        <dbReference type="ChEBI" id="CHEBI:30616"/>
        <dbReference type="ChEBI" id="CHEBI:61977"/>
        <dbReference type="ChEBI" id="CHEBI:456216"/>
        <dbReference type="EC" id="2.7.11.1"/>
    </reaction>
</comment>
<comment type="subcellular location">
    <subcellularLocation>
        <location evidence="1">Cell membrane</location>
        <topology evidence="1">Single-pass type I membrane protein</topology>
    </subcellularLocation>
</comment>
<keyword evidence="8 25" id="KW-0812">Transmembrane</keyword>
<dbReference type="SUPFAM" id="SSF51110">
    <property type="entry name" value="alpha-D-mannose-specific plant lectins"/>
    <property type="match status" value="1"/>
</dbReference>
<evidence type="ECO:0000256" key="1">
    <source>
        <dbReference type="ARBA" id="ARBA00004251"/>
    </source>
</evidence>
<reference evidence="29" key="1">
    <citation type="submission" date="2015-07" db="EMBL/GenBank/DDBJ databases">
        <title>Transcriptome Assembly of Anthurium amnicola.</title>
        <authorList>
            <person name="Suzuki J."/>
        </authorList>
    </citation>
    <scope>NUCLEOTIDE SEQUENCE</scope>
</reference>
<dbReference type="InterPro" id="IPR008271">
    <property type="entry name" value="Ser/Thr_kinase_AS"/>
</dbReference>
<keyword evidence="15 25" id="KW-1133">Transmembrane helix</keyword>
<dbReference type="PANTHER" id="PTHR47974">
    <property type="entry name" value="OS07G0415500 PROTEIN"/>
    <property type="match status" value="1"/>
</dbReference>
<dbReference type="FunFam" id="3.30.200.20:FF:000370">
    <property type="entry name" value="Receptor-like protein kinase 4"/>
    <property type="match status" value="1"/>
</dbReference>
<gene>
    <name evidence="29" type="primary">At2g19130_4</name>
    <name evidence="29" type="ORF">g.121734</name>
</gene>
<feature type="domain" description="Bulb-type lectin" evidence="27">
    <location>
        <begin position="54"/>
        <end position="177"/>
    </location>
</feature>
<feature type="domain" description="Apple" evidence="28">
    <location>
        <begin position="369"/>
        <end position="452"/>
    </location>
</feature>
<dbReference type="FunFam" id="1.10.510.10:FF:000227">
    <property type="entry name" value="Serine/threonine-protein kinase"/>
    <property type="match status" value="1"/>
</dbReference>
<dbReference type="InterPro" id="IPR003609">
    <property type="entry name" value="Pan_app"/>
</dbReference>
<protein>
    <recommendedName>
        <fullName evidence="23">Receptor-like serine/threonine-protein kinase</fullName>
        <ecNumber evidence="23">2.7.11.1</ecNumber>
    </recommendedName>
</protein>
<evidence type="ECO:0000256" key="24">
    <source>
        <dbReference type="PROSITE-ProRule" id="PRU10141"/>
    </source>
</evidence>
<evidence type="ECO:0000256" key="2">
    <source>
        <dbReference type="ARBA" id="ARBA00022475"/>
    </source>
</evidence>
<accession>A0A1D1YX08</accession>
<keyword evidence="11" id="KW-0677">Repeat</keyword>
<evidence type="ECO:0000259" key="26">
    <source>
        <dbReference type="PROSITE" id="PS50011"/>
    </source>
</evidence>
<dbReference type="InterPro" id="IPR011009">
    <property type="entry name" value="Kinase-like_dom_sf"/>
</dbReference>
<dbReference type="GO" id="GO:0005524">
    <property type="term" value="F:ATP binding"/>
    <property type="evidence" value="ECO:0007669"/>
    <property type="project" value="UniProtKB-UniRule"/>
</dbReference>
<dbReference type="InterPro" id="IPR036426">
    <property type="entry name" value="Bulb-type_lectin_dom_sf"/>
</dbReference>
<dbReference type="SMART" id="SM00220">
    <property type="entry name" value="S_TKc"/>
    <property type="match status" value="1"/>
</dbReference>
<keyword evidence="20" id="KW-0325">Glycoprotein</keyword>
<feature type="domain" description="Protein kinase" evidence="26">
    <location>
        <begin position="520"/>
        <end position="794"/>
    </location>
</feature>
<dbReference type="InterPro" id="IPR000858">
    <property type="entry name" value="S_locus_glycoprot_dom"/>
</dbReference>
<keyword evidence="12 23" id="KW-0547">Nucleotide-binding</keyword>
<dbReference type="AlphaFoldDB" id="A0A1D1YX08"/>
<feature type="binding site" evidence="24">
    <location>
        <position position="549"/>
    </location>
    <ligand>
        <name>ATP</name>
        <dbReference type="ChEBI" id="CHEBI:30616"/>
    </ligand>
</feature>
<evidence type="ECO:0000256" key="20">
    <source>
        <dbReference type="ARBA" id="ARBA00023180"/>
    </source>
</evidence>
<keyword evidence="10 29" id="KW-0430">Lectin</keyword>
<comment type="catalytic activity">
    <reaction evidence="22 23">
        <text>L-seryl-[protein] + ATP = O-phospho-L-seryl-[protein] + ADP + H(+)</text>
        <dbReference type="Rhea" id="RHEA:17989"/>
        <dbReference type="Rhea" id="RHEA-COMP:9863"/>
        <dbReference type="Rhea" id="RHEA-COMP:11604"/>
        <dbReference type="ChEBI" id="CHEBI:15378"/>
        <dbReference type="ChEBI" id="CHEBI:29999"/>
        <dbReference type="ChEBI" id="CHEBI:30616"/>
        <dbReference type="ChEBI" id="CHEBI:83421"/>
        <dbReference type="ChEBI" id="CHEBI:456216"/>
        <dbReference type="EC" id="2.7.11.1"/>
    </reaction>
</comment>
<evidence type="ECO:0000256" key="6">
    <source>
        <dbReference type="ARBA" id="ARBA00022553"/>
    </source>
</evidence>
<evidence type="ECO:0000256" key="17">
    <source>
        <dbReference type="ARBA" id="ARBA00023136"/>
    </source>
</evidence>
<keyword evidence="14 23" id="KW-0067">ATP-binding</keyword>
<evidence type="ECO:0000256" key="5">
    <source>
        <dbReference type="ARBA" id="ARBA00022546"/>
    </source>
</evidence>
<evidence type="ECO:0000256" key="9">
    <source>
        <dbReference type="ARBA" id="ARBA00022729"/>
    </source>
</evidence>
<dbReference type="Pfam" id="PF00069">
    <property type="entry name" value="Pkinase"/>
    <property type="match status" value="1"/>
</dbReference>
<keyword evidence="16" id="KW-0465">Mannose-binding</keyword>
<dbReference type="EMBL" id="GDJX01008738">
    <property type="protein sequence ID" value="JAT59198.1"/>
    <property type="molecule type" value="Transcribed_RNA"/>
</dbReference>
<dbReference type="CDD" id="cd14066">
    <property type="entry name" value="STKc_IRAK"/>
    <property type="match status" value="1"/>
</dbReference>
<dbReference type="CDD" id="cd00028">
    <property type="entry name" value="B_lectin"/>
    <property type="match status" value="1"/>
</dbReference>
<dbReference type="PROSITE" id="PS00107">
    <property type="entry name" value="PROTEIN_KINASE_ATP"/>
    <property type="match status" value="1"/>
</dbReference>
<dbReference type="PIRSF" id="PIRSF000641">
    <property type="entry name" value="SRK"/>
    <property type="match status" value="1"/>
</dbReference>
<evidence type="ECO:0000256" key="7">
    <source>
        <dbReference type="ARBA" id="ARBA00022679"/>
    </source>
</evidence>
<dbReference type="Pfam" id="PF01453">
    <property type="entry name" value="B_lectin"/>
    <property type="match status" value="1"/>
</dbReference>
<evidence type="ECO:0000256" key="25">
    <source>
        <dbReference type="SAM" id="Phobius"/>
    </source>
</evidence>
<dbReference type="GO" id="GO:0051707">
    <property type="term" value="P:response to other organism"/>
    <property type="evidence" value="ECO:0007669"/>
    <property type="project" value="UniProtKB-ARBA"/>
</dbReference>
<dbReference type="GO" id="GO:0048544">
    <property type="term" value="P:recognition of pollen"/>
    <property type="evidence" value="ECO:0007669"/>
    <property type="project" value="InterPro"/>
</dbReference>
<dbReference type="Pfam" id="PF08276">
    <property type="entry name" value="PAN_2"/>
    <property type="match status" value="1"/>
</dbReference>
<dbReference type="InterPro" id="IPR000719">
    <property type="entry name" value="Prot_kinase_dom"/>
</dbReference>
<dbReference type="GO" id="GO:0005886">
    <property type="term" value="C:plasma membrane"/>
    <property type="evidence" value="ECO:0007669"/>
    <property type="project" value="UniProtKB-SubCell"/>
</dbReference>
<evidence type="ECO:0000256" key="14">
    <source>
        <dbReference type="ARBA" id="ARBA00022840"/>
    </source>
</evidence>
<keyword evidence="17 25" id="KW-0472">Membrane</keyword>
<evidence type="ECO:0000256" key="10">
    <source>
        <dbReference type="ARBA" id="ARBA00022734"/>
    </source>
</evidence>
<dbReference type="InterPro" id="IPR001480">
    <property type="entry name" value="Bulb-type_lectin_dom"/>
</dbReference>
<dbReference type="PROSITE" id="PS50011">
    <property type="entry name" value="PROTEIN_KINASE_DOM"/>
    <property type="match status" value="1"/>
</dbReference>
<dbReference type="InterPro" id="IPR024171">
    <property type="entry name" value="SRK-like_kinase"/>
</dbReference>
<dbReference type="FunFam" id="2.90.10.10:FF:000002">
    <property type="entry name" value="Serine/threonine-protein kinase"/>
    <property type="match status" value="1"/>
</dbReference>
<comment type="similarity">
    <text evidence="23">Belongs to the protein kinase superfamily. Ser/Thr protein kinase family.</text>
</comment>
<keyword evidence="5" id="KW-0348">Hemagglutinin</keyword>
<dbReference type="PROSITE" id="PS50927">
    <property type="entry name" value="BULB_LECTIN"/>
    <property type="match status" value="1"/>
</dbReference>
<evidence type="ECO:0000256" key="16">
    <source>
        <dbReference type="ARBA" id="ARBA00023035"/>
    </source>
</evidence>
<keyword evidence="2" id="KW-1003">Cell membrane</keyword>
<keyword evidence="4" id="KW-0245">EGF-like domain</keyword>
<evidence type="ECO:0000256" key="3">
    <source>
        <dbReference type="ARBA" id="ARBA00022527"/>
    </source>
</evidence>
<keyword evidence="9" id="KW-0732">Signal</keyword>
<evidence type="ECO:0000259" key="27">
    <source>
        <dbReference type="PROSITE" id="PS50927"/>
    </source>
</evidence>
<dbReference type="GO" id="GO:0004674">
    <property type="term" value="F:protein serine/threonine kinase activity"/>
    <property type="evidence" value="ECO:0007669"/>
    <property type="project" value="UniProtKB-KW"/>
</dbReference>
<dbReference type="SMART" id="SM00108">
    <property type="entry name" value="B_lectin"/>
    <property type="match status" value="1"/>
</dbReference>
<keyword evidence="6" id="KW-0597">Phosphoprotein</keyword>
<dbReference type="PANTHER" id="PTHR47974:SF19">
    <property type="entry name" value="RECEPTOR-LIKE SERINE_THREONINE-PROTEIN KINASE"/>
    <property type="match status" value="1"/>
</dbReference>
<dbReference type="Gene3D" id="3.30.200.20">
    <property type="entry name" value="Phosphorylase Kinase, domain 1"/>
    <property type="match status" value="1"/>
</dbReference>
<evidence type="ECO:0000256" key="13">
    <source>
        <dbReference type="ARBA" id="ARBA00022777"/>
    </source>
</evidence>
<keyword evidence="13 23" id="KW-0418">Kinase</keyword>
<dbReference type="InterPro" id="IPR017441">
    <property type="entry name" value="Protein_kinase_ATP_BS"/>
</dbReference>
<evidence type="ECO:0000256" key="23">
    <source>
        <dbReference type="PIRNR" id="PIRNR000641"/>
    </source>
</evidence>
<keyword evidence="19 29" id="KW-0675">Receptor</keyword>
<dbReference type="PROSITE" id="PS50948">
    <property type="entry name" value="PAN"/>
    <property type="match status" value="1"/>
</dbReference>
<organism evidence="29">
    <name type="scientific">Anthurium amnicola</name>
    <dbReference type="NCBI Taxonomy" id="1678845"/>
    <lineage>
        <taxon>Eukaryota</taxon>
        <taxon>Viridiplantae</taxon>
        <taxon>Streptophyta</taxon>
        <taxon>Embryophyta</taxon>
        <taxon>Tracheophyta</taxon>
        <taxon>Spermatophyta</taxon>
        <taxon>Magnoliopsida</taxon>
        <taxon>Liliopsida</taxon>
        <taxon>Araceae</taxon>
        <taxon>Pothoideae</taxon>
        <taxon>Potheae</taxon>
        <taxon>Anthurium</taxon>
    </lineage>
</organism>
<sequence length="831" mass="92732">MPYTVKASFQSLLDPSVVHFYQHMGTNHRTCSSFPIFLLCLTFLTWDAHLCTGADIIYPAQSLTGKQTIVSKEGNFELGFFSPGNSRNYYTGIWYKKIAKQTVVWVANRDNPVQNISSSELKISEDGNLVLVDHSRELVVWSSNSTSTSNSTVAVLLDSGNLVLRDPLNSSAITWQSFNHPTDTWLPGGRLGMNKITGEYQILTSWKNSEDPSRGLYSQSLDPRGYNQHVFMWNRSKIYWQSGVWNGEIFTSVPGMQERVQFNLSFVETKEVKYSTYTIGSESLITRSVVDQSGQVKQWVWVDSTQEWLLIWAQPLAQCDAYSLCGPNGICDHKNMSCECLQGFEPASTKEWQLSDWSGGCRRKTNLHCSSNGSAQDTNNGFLMLPNMRLPEASRHLKVESSRECELACQNNCSCTAFSYGNGCSIWRGGLWNLQQLADGDSNQTTLHLRVAASDLPVPSRKNKRVPKIVIFSVVSAVILLGIVLMLLWMCPRRSLTGVSEAVEGSLVQFTYADLQRATKNFSEKIGRGGFGIVFKGAFPDSTVVAVKKLELEGVQQGEKQFRNEVSTLGTIQHVNLVRLRGFCSEGSKRLLVYDYMPNGSLDHHLFRNNQSMLDWRRRYSIVLGVARALAYLHEKCRHRIIHCDIKPENILLDGDFNPKVADLGLAKLVGRDFSKVLTTVRGTIGYLAPEWISGLPITPKADAYSFGMMLFEVISGRRNSDHSAGGAVGYFPIWAAKKLQEGEIYALLDERLQGGADMEEVSRASKVACWCIQDNESHRPSMGQVVQILEGVLMVDVPPIPVSLGCLIEDQNVVSPSMSLLQVDTSHELN</sequence>
<dbReference type="PROSITE" id="PS00108">
    <property type="entry name" value="PROTEIN_KINASE_ST"/>
    <property type="match status" value="1"/>
</dbReference>
<evidence type="ECO:0000259" key="28">
    <source>
        <dbReference type="PROSITE" id="PS50948"/>
    </source>
</evidence>
<dbReference type="CDD" id="cd01098">
    <property type="entry name" value="PAN_AP_plant"/>
    <property type="match status" value="1"/>
</dbReference>
<dbReference type="Gene3D" id="1.10.510.10">
    <property type="entry name" value="Transferase(Phosphotransferase) domain 1"/>
    <property type="match status" value="1"/>
</dbReference>
<feature type="transmembrane region" description="Helical" evidence="25">
    <location>
        <begin position="469"/>
        <end position="490"/>
    </location>
</feature>
<evidence type="ECO:0000256" key="18">
    <source>
        <dbReference type="ARBA" id="ARBA00023157"/>
    </source>
</evidence>
<evidence type="ECO:0000256" key="12">
    <source>
        <dbReference type="ARBA" id="ARBA00022741"/>
    </source>
</evidence>
<evidence type="ECO:0000256" key="11">
    <source>
        <dbReference type="ARBA" id="ARBA00022737"/>
    </source>
</evidence>
<dbReference type="SUPFAM" id="SSF56112">
    <property type="entry name" value="Protein kinase-like (PK-like)"/>
    <property type="match status" value="1"/>
</dbReference>
<keyword evidence="18" id="KW-1015">Disulfide bond</keyword>
<dbReference type="Pfam" id="PF00954">
    <property type="entry name" value="S_locus_glycop"/>
    <property type="match status" value="1"/>
</dbReference>
<dbReference type="EC" id="2.7.11.1" evidence="23"/>
<dbReference type="SMART" id="SM00473">
    <property type="entry name" value="PAN_AP"/>
    <property type="match status" value="1"/>
</dbReference>
<evidence type="ECO:0000256" key="22">
    <source>
        <dbReference type="ARBA" id="ARBA00048679"/>
    </source>
</evidence>
<keyword evidence="3 23" id="KW-0723">Serine/threonine-protein kinase</keyword>